<evidence type="ECO:0000313" key="1">
    <source>
        <dbReference type="EMBL" id="PHT40452.1"/>
    </source>
</evidence>
<dbReference type="Proteomes" id="UP000224567">
    <property type="component" value="Unassembled WGS sequence"/>
</dbReference>
<sequence>MLPTVNGGTIELLYIQHYASMTLAPTLDFYLLWYITVKYDGSLVNVPPAILLTFLREHQSKFADDAPLLPSGFFIISLESGKEVSSLNRTHDLTSALETGPVENKVANCNTPYFS</sequence>
<dbReference type="OrthoDB" id="1741142at2759"/>
<name>A0A2G2W5E8_CAPBA</name>
<gene>
    <name evidence="1" type="ORF">CQW23_19306</name>
</gene>
<dbReference type="PANTHER" id="PTHR45950:SF11">
    <property type="entry name" value="HOMEOBOX-LEUCINE ZIPPER PROTEIN ATHB-15-LIKE ISOFORM X1"/>
    <property type="match status" value="1"/>
</dbReference>
<reference evidence="1 2" key="1">
    <citation type="journal article" date="2017" name="Genome Biol.">
        <title>New reference genome sequences of hot pepper reveal the massive evolution of plant disease-resistance genes by retroduplication.</title>
        <authorList>
            <person name="Kim S."/>
            <person name="Park J."/>
            <person name="Yeom S.I."/>
            <person name="Kim Y.M."/>
            <person name="Seo E."/>
            <person name="Kim K.T."/>
            <person name="Kim M.S."/>
            <person name="Lee J.M."/>
            <person name="Cheong K."/>
            <person name="Shin H.S."/>
            <person name="Kim S.B."/>
            <person name="Han K."/>
            <person name="Lee J."/>
            <person name="Park M."/>
            <person name="Lee H.A."/>
            <person name="Lee H.Y."/>
            <person name="Lee Y."/>
            <person name="Oh S."/>
            <person name="Lee J.H."/>
            <person name="Choi E."/>
            <person name="Choi E."/>
            <person name="Lee S.E."/>
            <person name="Jeon J."/>
            <person name="Kim H."/>
            <person name="Choi G."/>
            <person name="Song H."/>
            <person name="Lee J."/>
            <person name="Lee S.C."/>
            <person name="Kwon J.K."/>
            <person name="Lee H.Y."/>
            <person name="Koo N."/>
            <person name="Hong Y."/>
            <person name="Kim R.W."/>
            <person name="Kang W.H."/>
            <person name="Huh J.H."/>
            <person name="Kang B.C."/>
            <person name="Yang T.J."/>
            <person name="Lee Y.H."/>
            <person name="Bennetzen J.L."/>
            <person name="Choi D."/>
        </authorList>
    </citation>
    <scope>NUCLEOTIDE SEQUENCE [LARGE SCALE GENOMIC DNA]</scope>
    <source>
        <strain evidence="2">cv. PBC81</strain>
    </source>
</reference>
<reference evidence="2" key="2">
    <citation type="journal article" date="2017" name="J. Anim. Genet.">
        <title>Multiple reference genome sequences of hot pepper reveal the massive evolution of plant disease resistance genes by retroduplication.</title>
        <authorList>
            <person name="Kim S."/>
            <person name="Park J."/>
            <person name="Yeom S.-I."/>
            <person name="Kim Y.-M."/>
            <person name="Seo E."/>
            <person name="Kim K.-T."/>
            <person name="Kim M.-S."/>
            <person name="Lee J.M."/>
            <person name="Cheong K."/>
            <person name="Shin H.-S."/>
            <person name="Kim S.-B."/>
            <person name="Han K."/>
            <person name="Lee J."/>
            <person name="Park M."/>
            <person name="Lee H.-A."/>
            <person name="Lee H.-Y."/>
            <person name="Lee Y."/>
            <person name="Oh S."/>
            <person name="Lee J.H."/>
            <person name="Choi E."/>
            <person name="Choi E."/>
            <person name="Lee S.E."/>
            <person name="Jeon J."/>
            <person name="Kim H."/>
            <person name="Choi G."/>
            <person name="Song H."/>
            <person name="Lee J."/>
            <person name="Lee S.-C."/>
            <person name="Kwon J.-K."/>
            <person name="Lee H.-Y."/>
            <person name="Koo N."/>
            <person name="Hong Y."/>
            <person name="Kim R.W."/>
            <person name="Kang W.-H."/>
            <person name="Huh J.H."/>
            <person name="Kang B.-C."/>
            <person name="Yang T.-J."/>
            <person name="Lee Y.-H."/>
            <person name="Bennetzen J.L."/>
            <person name="Choi D."/>
        </authorList>
    </citation>
    <scope>NUCLEOTIDE SEQUENCE [LARGE SCALE GENOMIC DNA]</scope>
    <source>
        <strain evidence="2">cv. PBC81</strain>
    </source>
</reference>
<dbReference type="GO" id="GO:0003700">
    <property type="term" value="F:DNA-binding transcription factor activity"/>
    <property type="evidence" value="ECO:0007669"/>
    <property type="project" value="InterPro"/>
</dbReference>
<organism evidence="1 2">
    <name type="scientific">Capsicum baccatum</name>
    <name type="common">Peruvian pepper</name>
    <dbReference type="NCBI Taxonomy" id="33114"/>
    <lineage>
        <taxon>Eukaryota</taxon>
        <taxon>Viridiplantae</taxon>
        <taxon>Streptophyta</taxon>
        <taxon>Embryophyta</taxon>
        <taxon>Tracheophyta</taxon>
        <taxon>Spermatophyta</taxon>
        <taxon>Magnoliopsida</taxon>
        <taxon>eudicotyledons</taxon>
        <taxon>Gunneridae</taxon>
        <taxon>Pentapetalae</taxon>
        <taxon>asterids</taxon>
        <taxon>lamiids</taxon>
        <taxon>Solanales</taxon>
        <taxon>Solanaceae</taxon>
        <taxon>Solanoideae</taxon>
        <taxon>Capsiceae</taxon>
        <taxon>Capsicum</taxon>
    </lineage>
</organism>
<evidence type="ECO:0000313" key="2">
    <source>
        <dbReference type="Proteomes" id="UP000224567"/>
    </source>
</evidence>
<dbReference type="InterPro" id="IPR044830">
    <property type="entry name" value="HD-Zip_III"/>
</dbReference>
<accession>A0A2G2W5E8</accession>
<dbReference type="AlphaFoldDB" id="A0A2G2W5E8"/>
<dbReference type="STRING" id="33114.A0A2G2W5E8"/>
<protein>
    <submittedName>
        <fullName evidence="1">Uncharacterized protein</fullName>
    </submittedName>
</protein>
<proteinExistence type="predicted"/>
<keyword evidence="2" id="KW-1185">Reference proteome</keyword>
<dbReference type="EMBL" id="MLFT02000008">
    <property type="protein sequence ID" value="PHT40452.1"/>
    <property type="molecule type" value="Genomic_DNA"/>
</dbReference>
<dbReference type="PANTHER" id="PTHR45950">
    <property type="entry name" value="HOMEOBOX-LEUCINE ZIPPER PROTEIN ATHB-14"/>
    <property type="match status" value="1"/>
</dbReference>
<comment type="caution">
    <text evidence="1">The sequence shown here is derived from an EMBL/GenBank/DDBJ whole genome shotgun (WGS) entry which is preliminary data.</text>
</comment>